<protein>
    <submittedName>
        <fullName evidence="2">Superoxide dismutase Ni-type</fullName>
    </submittedName>
</protein>
<dbReference type="RefSeq" id="WP_013042988.1">
    <property type="nucleotide sequence ID" value="NC_014008.1"/>
</dbReference>
<evidence type="ECO:0000313" key="3">
    <source>
        <dbReference type="Proteomes" id="UP000000925"/>
    </source>
</evidence>
<feature type="signal peptide" evidence="1">
    <location>
        <begin position="1"/>
        <end position="26"/>
    </location>
</feature>
<dbReference type="InterPro" id="IPR036502">
    <property type="entry name" value="NiSOD_sf"/>
</dbReference>
<evidence type="ECO:0000256" key="1">
    <source>
        <dbReference type="SAM" id="SignalP"/>
    </source>
</evidence>
<dbReference type="STRING" id="583355.Caka_1246"/>
<dbReference type="Proteomes" id="UP000000925">
    <property type="component" value="Chromosome"/>
</dbReference>
<keyword evidence="3" id="KW-1185">Reference proteome</keyword>
<keyword evidence="1" id="KW-0732">Signal</keyword>
<gene>
    <name evidence="2" type="ordered locus">Caka_1246</name>
</gene>
<dbReference type="EMBL" id="CP001998">
    <property type="protein sequence ID" value="ADE54266.1"/>
    <property type="molecule type" value="Genomic_DNA"/>
</dbReference>
<dbReference type="KEGG" id="caa:Caka_1246"/>
<evidence type="ECO:0000313" key="2">
    <source>
        <dbReference type="EMBL" id="ADE54266.1"/>
    </source>
</evidence>
<dbReference type="SUPFAM" id="SSF109770">
    <property type="entry name" value="Nickel-containing superoxide dismutase, NiSOD"/>
    <property type="match status" value="1"/>
</dbReference>
<dbReference type="OrthoDB" id="9790847at2"/>
<proteinExistence type="predicted"/>
<dbReference type="AlphaFoldDB" id="D5EIK0"/>
<dbReference type="Gene3D" id="1.20.120.400">
    <property type="entry name" value="Nickel-containing superoxide dismutase"/>
    <property type="match status" value="1"/>
</dbReference>
<dbReference type="eggNOG" id="ENOG5030SMP">
    <property type="taxonomic scope" value="Bacteria"/>
</dbReference>
<reference evidence="2 3" key="1">
    <citation type="journal article" date="2010" name="Stand. Genomic Sci.">
        <title>Complete genome sequence of Coraliomargarita akajimensis type strain (04OKA010-24).</title>
        <authorList>
            <person name="Mavromatis K."/>
            <person name="Abt B."/>
            <person name="Brambilla E."/>
            <person name="Lapidus A."/>
            <person name="Copeland A."/>
            <person name="Deshpande S."/>
            <person name="Nolan M."/>
            <person name="Lucas S."/>
            <person name="Tice H."/>
            <person name="Cheng J.F."/>
            <person name="Han C."/>
            <person name="Detter J.C."/>
            <person name="Woyke T."/>
            <person name="Goodwin L."/>
            <person name="Pitluck S."/>
            <person name="Held B."/>
            <person name="Brettin T."/>
            <person name="Tapia R."/>
            <person name="Ivanova N."/>
            <person name="Mikhailova N."/>
            <person name="Pati A."/>
            <person name="Liolios K."/>
            <person name="Chen A."/>
            <person name="Palaniappan K."/>
            <person name="Land M."/>
            <person name="Hauser L."/>
            <person name="Chang Y.J."/>
            <person name="Jeffries C.D."/>
            <person name="Rohde M."/>
            <person name="Goker M."/>
            <person name="Bristow J."/>
            <person name="Eisen J.A."/>
            <person name="Markowitz V."/>
            <person name="Hugenholtz P."/>
            <person name="Klenk H.P."/>
            <person name="Kyrpides N.C."/>
        </authorList>
    </citation>
    <scope>NUCLEOTIDE SEQUENCE [LARGE SCALE GENOMIC DNA]</scope>
    <source>
        <strain evidence="3">DSM 45221 / IAM 15411 / JCM 23193 / KCTC 12865</strain>
    </source>
</reference>
<dbReference type="Pfam" id="PF09055">
    <property type="entry name" value="Sod_Ni"/>
    <property type="match status" value="1"/>
</dbReference>
<accession>D5EIK0</accession>
<organism evidence="2 3">
    <name type="scientific">Coraliomargarita akajimensis (strain DSM 45221 / IAM 15411 / JCM 23193 / KCTC 12865 / 04OKA010-24)</name>
    <dbReference type="NCBI Taxonomy" id="583355"/>
    <lineage>
        <taxon>Bacteria</taxon>
        <taxon>Pseudomonadati</taxon>
        <taxon>Verrucomicrobiota</taxon>
        <taxon>Opitutia</taxon>
        <taxon>Puniceicoccales</taxon>
        <taxon>Coraliomargaritaceae</taxon>
        <taxon>Coraliomargarita</taxon>
    </lineage>
</organism>
<dbReference type="GO" id="GO:0016151">
    <property type="term" value="F:nickel cation binding"/>
    <property type="evidence" value="ECO:0007669"/>
    <property type="project" value="InterPro"/>
</dbReference>
<dbReference type="HOGENOM" id="CLU_1737442_0_0_0"/>
<sequence>MKTTLRFLPSLILSITILLTAQVAQAHCQVPCGIYDDHARVEAMAEDAVTVAKACKMIAELEGKTDAQSQQQLVRWVSNKELHAQKIISTISDYFLTQRVKASQEDYVERLKSHHAVIVAAMKAKQHADAKSAKALADAISVLEHYYPKS</sequence>
<name>D5EIK0_CORAD</name>
<dbReference type="GO" id="GO:0004784">
    <property type="term" value="F:superoxide dismutase activity"/>
    <property type="evidence" value="ECO:0007669"/>
    <property type="project" value="InterPro"/>
</dbReference>
<dbReference type="InterPro" id="IPR014123">
    <property type="entry name" value="Superoxide_dismutase_Ni-type"/>
</dbReference>
<feature type="chain" id="PRO_5003071500" evidence="1">
    <location>
        <begin position="27"/>
        <end position="150"/>
    </location>
</feature>